<accession>A0A8C2UBP2</accession>
<keyword evidence="5" id="KW-0472">Membrane</keyword>
<keyword evidence="7" id="KW-0325">Glycoprotein</keyword>
<evidence type="ECO:0000256" key="2">
    <source>
        <dbReference type="ARBA" id="ARBA00022475"/>
    </source>
</evidence>
<dbReference type="InterPro" id="IPR007110">
    <property type="entry name" value="Ig-like_dom"/>
</dbReference>
<keyword evidence="6" id="KW-1015">Disulfide bond</keyword>
<name>A0A8C2UBP2_COTJA</name>
<reference evidence="10" key="2">
    <citation type="submission" date="2025-08" db="UniProtKB">
        <authorList>
            <consortium name="Ensembl"/>
        </authorList>
    </citation>
    <scope>IDENTIFICATION</scope>
</reference>
<dbReference type="Gene3D" id="2.60.40.10">
    <property type="entry name" value="Immunoglobulins"/>
    <property type="match status" value="1"/>
</dbReference>
<dbReference type="GO" id="GO:0005886">
    <property type="term" value="C:plasma membrane"/>
    <property type="evidence" value="ECO:0007669"/>
    <property type="project" value="UniProtKB-SubCell"/>
</dbReference>
<dbReference type="InterPro" id="IPR036179">
    <property type="entry name" value="Ig-like_dom_sf"/>
</dbReference>
<reference evidence="10" key="1">
    <citation type="submission" date="2015-11" db="EMBL/GenBank/DDBJ databases">
        <authorList>
            <consortium name="International Coturnix japonica Genome Analysis Consortium"/>
            <person name="Warren W."/>
            <person name="Burt D.W."/>
            <person name="Antin P.B."/>
            <person name="Lanford R."/>
            <person name="Gros J."/>
            <person name="Wilson R.K."/>
        </authorList>
    </citation>
    <scope>NUCLEOTIDE SEQUENCE [LARGE SCALE GENOMIC DNA]</scope>
</reference>
<keyword evidence="2" id="KW-1003">Cell membrane</keyword>
<dbReference type="InterPro" id="IPR052051">
    <property type="entry name" value="TCR_complex_component"/>
</dbReference>
<evidence type="ECO:0000256" key="5">
    <source>
        <dbReference type="ARBA" id="ARBA00023136"/>
    </source>
</evidence>
<dbReference type="PANTHER" id="PTHR19433:SF111">
    <property type="entry name" value="T CELL RECEPTOR ALPHA VARIABLE 4"/>
    <property type="match status" value="1"/>
</dbReference>
<dbReference type="InterPro" id="IPR013106">
    <property type="entry name" value="Ig_V-set"/>
</dbReference>
<dbReference type="PANTHER" id="PTHR19433">
    <property type="entry name" value="T-CELL RECEPTOR ALPHA CHAIN V REGION-RELATED"/>
    <property type="match status" value="1"/>
</dbReference>
<evidence type="ECO:0000256" key="8">
    <source>
        <dbReference type="SAM" id="MobiDB-lite"/>
    </source>
</evidence>
<evidence type="ECO:0000313" key="10">
    <source>
        <dbReference type="Ensembl" id="ENSCJPP00005024029.1"/>
    </source>
</evidence>
<keyword evidence="3" id="KW-0732">Signal</keyword>
<evidence type="ECO:0000256" key="6">
    <source>
        <dbReference type="ARBA" id="ARBA00023157"/>
    </source>
</evidence>
<dbReference type="SMART" id="SM00406">
    <property type="entry name" value="IGv"/>
    <property type="match status" value="1"/>
</dbReference>
<protein>
    <recommendedName>
        <fullName evidence="9">Ig-like domain-containing protein</fullName>
    </recommendedName>
</protein>
<feature type="region of interest" description="Disordered" evidence="8">
    <location>
        <begin position="114"/>
        <end position="136"/>
    </location>
</feature>
<sequence length="136" mass="15158">MHRLGEKGIPRETRRRDIVTLGLRIMASNKTGTGISVTCLHPSIQGEDNIQWYRQLPGQSPAFLVSAFKGSKEVPDPLGRLSVSEDRRSSSLWLSRPRIADAAVYYCAVNPREAKPRLRPGTNRFGGRGKKTELKS</sequence>
<feature type="domain" description="Ig-like" evidence="9">
    <location>
        <begin position="10"/>
        <end position="110"/>
    </location>
</feature>
<keyword evidence="4" id="KW-0391">Immunity</keyword>
<evidence type="ECO:0000313" key="11">
    <source>
        <dbReference type="Proteomes" id="UP000694412"/>
    </source>
</evidence>
<dbReference type="GeneTree" id="ENSGT00940000162998"/>
<dbReference type="Proteomes" id="UP000694412">
    <property type="component" value="Chromosome 27"/>
</dbReference>
<dbReference type="Ensembl" id="ENSCJPT00005032820.1">
    <property type="protein sequence ID" value="ENSCJPP00005024029.1"/>
    <property type="gene ID" value="ENSCJPG00005018986.1"/>
</dbReference>
<dbReference type="SUPFAM" id="SSF48726">
    <property type="entry name" value="Immunoglobulin"/>
    <property type="match status" value="1"/>
</dbReference>
<comment type="subcellular location">
    <subcellularLocation>
        <location evidence="1">Cell membrane</location>
    </subcellularLocation>
</comment>
<keyword evidence="11" id="KW-1185">Reference proteome</keyword>
<dbReference type="InterPro" id="IPR013783">
    <property type="entry name" value="Ig-like_fold"/>
</dbReference>
<dbReference type="GO" id="GO:0002376">
    <property type="term" value="P:immune system process"/>
    <property type="evidence" value="ECO:0007669"/>
    <property type="project" value="UniProtKB-KW"/>
</dbReference>
<dbReference type="GO" id="GO:0009617">
    <property type="term" value="P:response to bacterium"/>
    <property type="evidence" value="ECO:0007669"/>
    <property type="project" value="TreeGrafter"/>
</dbReference>
<evidence type="ECO:0000256" key="7">
    <source>
        <dbReference type="ARBA" id="ARBA00023180"/>
    </source>
</evidence>
<reference evidence="10" key="3">
    <citation type="submission" date="2025-09" db="UniProtKB">
        <authorList>
            <consortium name="Ensembl"/>
        </authorList>
    </citation>
    <scope>IDENTIFICATION</scope>
</reference>
<proteinExistence type="predicted"/>
<dbReference type="AlphaFoldDB" id="A0A8C2UBP2"/>
<evidence type="ECO:0000256" key="1">
    <source>
        <dbReference type="ARBA" id="ARBA00004236"/>
    </source>
</evidence>
<dbReference type="PROSITE" id="PS50835">
    <property type="entry name" value="IG_LIKE"/>
    <property type="match status" value="1"/>
</dbReference>
<evidence type="ECO:0000256" key="4">
    <source>
        <dbReference type="ARBA" id="ARBA00022859"/>
    </source>
</evidence>
<evidence type="ECO:0000259" key="9">
    <source>
        <dbReference type="PROSITE" id="PS50835"/>
    </source>
</evidence>
<organism evidence="10 11">
    <name type="scientific">Coturnix japonica</name>
    <name type="common">Japanese quail</name>
    <name type="synonym">Coturnix coturnix japonica</name>
    <dbReference type="NCBI Taxonomy" id="93934"/>
    <lineage>
        <taxon>Eukaryota</taxon>
        <taxon>Metazoa</taxon>
        <taxon>Chordata</taxon>
        <taxon>Craniata</taxon>
        <taxon>Vertebrata</taxon>
        <taxon>Euteleostomi</taxon>
        <taxon>Archelosauria</taxon>
        <taxon>Archosauria</taxon>
        <taxon>Dinosauria</taxon>
        <taxon>Saurischia</taxon>
        <taxon>Theropoda</taxon>
        <taxon>Coelurosauria</taxon>
        <taxon>Aves</taxon>
        <taxon>Neognathae</taxon>
        <taxon>Galloanserae</taxon>
        <taxon>Galliformes</taxon>
        <taxon>Phasianidae</taxon>
        <taxon>Perdicinae</taxon>
        <taxon>Coturnix</taxon>
    </lineage>
</organism>
<dbReference type="Pfam" id="PF07686">
    <property type="entry name" value="V-set"/>
    <property type="match status" value="1"/>
</dbReference>
<evidence type="ECO:0000256" key="3">
    <source>
        <dbReference type="ARBA" id="ARBA00022729"/>
    </source>
</evidence>